<dbReference type="Proteomes" id="UP000694287">
    <property type="component" value="Unassembled WGS sequence"/>
</dbReference>
<accession>A0ABS6UM07</accession>
<gene>
    <name evidence="3" type="ORF">I4I81_03290</name>
</gene>
<evidence type="ECO:0000313" key="4">
    <source>
        <dbReference type="Proteomes" id="UP000694287"/>
    </source>
</evidence>
<feature type="coiled-coil region" evidence="1">
    <location>
        <begin position="458"/>
        <end position="485"/>
    </location>
</feature>
<evidence type="ECO:0000313" key="3">
    <source>
        <dbReference type="EMBL" id="MBW0133279.1"/>
    </source>
</evidence>
<dbReference type="EMBL" id="JADQDK010000001">
    <property type="protein sequence ID" value="MBW0133279.1"/>
    <property type="molecule type" value="Genomic_DNA"/>
</dbReference>
<feature type="domain" description="Rad50/SbcC-type AAA" evidence="2">
    <location>
        <begin position="18"/>
        <end position="288"/>
    </location>
</feature>
<name>A0ABS6UM07_9PSEU</name>
<comment type="caution">
    <text evidence="3">The sequence shown here is derived from an EMBL/GenBank/DDBJ whole genome shotgun (WGS) entry which is preliminary data.</text>
</comment>
<dbReference type="RefSeq" id="WP_218605549.1">
    <property type="nucleotide sequence ID" value="NZ_JADQDJ010000373.1"/>
</dbReference>
<feature type="coiled-coil region" evidence="1">
    <location>
        <begin position="360"/>
        <end position="387"/>
    </location>
</feature>
<evidence type="ECO:0000256" key="1">
    <source>
        <dbReference type="SAM" id="Coils"/>
    </source>
</evidence>
<proteinExistence type="predicted"/>
<organism evidence="3 4">
    <name type="scientific">Pseudonocardia abyssalis</name>
    <dbReference type="NCBI Taxonomy" id="2792008"/>
    <lineage>
        <taxon>Bacteria</taxon>
        <taxon>Bacillati</taxon>
        <taxon>Actinomycetota</taxon>
        <taxon>Actinomycetes</taxon>
        <taxon>Pseudonocardiales</taxon>
        <taxon>Pseudonocardiaceae</taxon>
        <taxon>Pseudonocardia</taxon>
    </lineage>
</organism>
<keyword evidence="1" id="KW-0175">Coiled coil</keyword>
<sequence>MTTRFRIDVVRLDTTQGDVTYRFPSPLTVLAGPVGVGKSTLFELIKFAVGGNAELTPVVDQYVRDVEVHLTVGQERYGLTRSLDSTKRNTIRVTDLITRERLPDRFVSREPMLSTLLLEALGLPTDMRAAARTRPTTNAGDRISFADIFTFMYVRQADINRDIASSQENYREPKRRSVFEVLFRITDAAILKTRSEIAEHNAELLKAENNYEVVLQFLRDSNTANRIDAENAHATAVEAEAAADTRLRELRESLAPVEDRATQTLRDLLSEAERTTNDARQTAVVLAQQQIDYTKERRRIVQELDRLGRLKDAGERLADFEFKVCPRCMQDVGRRHADTDLCRLCLQPDPLEAQVSPEGAASYSYEQRQLTEQLDELDDQVAASADRLVEVQRVVEHRQSLISQLTSDLSLRTRDRITPQLQVFNDVTQDLMEARARQLALEGVLRQWDRADDLGSASDRIRSEIERLRASLQRDEERLDDRKTEIFNELDAEFSATVAAMGVPGIEQARMDRNTYLPLLNGTPYKRVSPAGGIRTATQVAYWLTLMTVALRRRDTEYPAFLLIDSPRTSLNDDQLAAALYRRIVTRVAAAEDRLQIIMGDNELPSTYRRQYEQIDFTYDNPTIGTVAHPGPAVETLTPDEVEDVD</sequence>
<reference evidence="3 4" key="1">
    <citation type="submission" date="2020-11" db="EMBL/GenBank/DDBJ databases">
        <title>Pseudonocardia abyssalis sp. nov. and Pseudonocardia oceani sp. nov., description and phylogenomic analysis of two novel actinomycetes isolated from the deep Southern Ocean.</title>
        <authorList>
            <person name="Parra J."/>
        </authorList>
    </citation>
    <scope>NUCLEOTIDE SEQUENCE [LARGE SCALE GENOMIC DNA]</scope>
    <source>
        <strain evidence="3 4">KRD-168</strain>
    </source>
</reference>
<protein>
    <submittedName>
        <fullName evidence="3">AAA family ATPase</fullName>
    </submittedName>
</protein>
<keyword evidence="4" id="KW-1185">Reference proteome</keyword>
<evidence type="ECO:0000259" key="2">
    <source>
        <dbReference type="Pfam" id="PF13476"/>
    </source>
</evidence>
<dbReference type="InterPro" id="IPR038729">
    <property type="entry name" value="Rad50/SbcC_AAA"/>
</dbReference>
<dbReference type="Pfam" id="PF13476">
    <property type="entry name" value="AAA_23"/>
    <property type="match status" value="1"/>
</dbReference>